<dbReference type="Pfam" id="PF02481">
    <property type="entry name" value="DNA_processg_A"/>
    <property type="match status" value="1"/>
</dbReference>
<evidence type="ECO:0000259" key="2">
    <source>
        <dbReference type="Pfam" id="PF02481"/>
    </source>
</evidence>
<proteinExistence type="inferred from homology"/>
<dbReference type="Proteomes" id="UP000217446">
    <property type="component" value="Unassembled WGS sequence"/>
</dbReference>
<evidence type="ECO:0000256" key="1">
    <source>
        <dbReference type="ARBA" id="ARBA00006525"/>
    </source>
</evidence>
<protein>
    <submittedName>
        <fullName evidence="3">DNA processing protein DprA</fullName>
    </submittedName>
</protein>
<name>A0A250VU69_STROL</name>
<keyword evidence="4" id="KW-1185">Reference proteome</keyword>
<dbReference type="InterPro" id="IPR003488">
    <property type="entry name" value="DprA"/>
</dbReference>
<organism evidence="3 4">
    <name type="scientific">Streptomyces olivochromogenes</name>
    <dbReference type="NCBI Taxonomy" id="1963"/>
    <lineage>
        <taxon>Bacteria</taxon>
        <taxon>Bacillati</taxon>
        <taxon>Actinomycetota</taxon>
        <taxon>Actinomycetes</taxon>
        <taxon>Kitasatosporales</taxon>
        <taxon>Streptomycetaceae</taxon>
        <taxon>Streptomyces</taxon>
    </lineage>
</organism>
<dbReference type="PANTHER" id="PTHR43022:SF1">
    <property type="entry name" value="PROTEIN SMF"/>
    <property type="match status" value="1"/>
</dbReference>
<dbReference type="GO" id="GO:0009294">
    <property type="term" value="P:DNA-mediated transformation"/>
    <property type="evidence" value="ECO:0007669"/>
    <property type="project" value="InterPro"/>
</dbReference>
<dbReference type="STRING" id="1963.AQJ27_46010"/>
<dbReference type="PANTHER" id="PTHR43022">
    <property type="entry name" value="PROTEIN SMF"/>
    <property type="match status" value="1"/>
</dbReference>
<sequence length="280" mass="28995">MPSPVLPERAARAALAAHFTPAQLAAALAQFSAPEVWEQRVRLDNSGRLAQYKPTEELDNAQLSCQFVIPSDEVWPAALADLGPDCPLGLWARGGDQLLQLTASAVAVTGNRNATEQAITRARAFATAVAEAGHTVTATLAYGVDSAAHRAAALAGRATLAVLPRGLDRAHPHDHAQLLSSVPATGGAVVSLYRPGTEASGATLRASATLLAALVCAVILIEALDHAEAAMHTAQVAADLNRPLLTPPATEDIRADGSARLLAEQRAVLVPNPARALALL</sequence>
<comment type="similarity">
    <text evidence="1">Belongs to the DprA/Smf family.</text>
</comment>
<dbReference type="Gene3D" id="3.40.50.450">
    <property type="match status" value="1"/>
</dbReference>
<dbReference type="InterPro" id="IPR057666">
    <property type="entry name" value="DrpA_SLOG"/>
</dbReference>
<reference evidence="4" key="1">
    <citation type="submission" date="2017-05" db="EMBL/GenBank/DDBJ databases">
        <title>Streptomyces olivochromogenes NBRC 3561 whole genome shotgun sequence.</title>
        <authorList>
            <person name="Dohra H."/>
            <person name="Kodani S."/>
        </authorList>
    </citation>
    <scope>NUCLEOTIDE SEQUENCE [LARGE SCALE GENOMIC DNA]</scope>
    <source>
        <strain evidence="4">NBRC 3561</strain>
    </source>
</reference>
<dbReference type="SUPFAM" id="SSF102405">
    <property type="entry name" value="MCP/YpsA-like"/>
    <property type="match status" value="1"/>
</dbReference>
<evidence type="ECO:0000313" key="4">
    <source>
        <dbReference type="Proteomes" id="UP000217446"/>
    </source>
</evidence>
<comment type="caution">
    <text evidence="3">The sequence shown here is derived from an EMBL/GenBank/DDBJ whole genome shotgun (WGS) entry which is preliminary data.</text>
</comment>
<accession>A0A250VU69</accession>
<dbReference type="EMBL" id="BDQI01000040">
    <property type="protein sequence ID" value="GAX57763.1"/>
    <property type="molecule type" value="Genomic_DNA"/>
</dbReference>
<feature type="domain" description="Smf/DprA SLOG" evidence="2">
    <location>
        <begin position="67"/>
        <end position="274"/>
    </location>
</feature>
<gene>
    <name evidence="3" type="primary">dprA</name>
    <name evidence="3" type="ORF">SO3561_09333</name>
</gene>
<evidence type="ECO:0000313" key="3">
    <source>
        <dbReference type="EMBL" id="GAX57763.1"/>
    </source>
</evidence>
<dbReference type="AlphaFoldDB" id="A0A250VU69"/>